<organism evidence="1 2">
    <name type="scientific">Deefgea tanakiae</name>
    <dbReference type="NCBI Taxonomy" id="2865840"/>
    <lineage>
        <taxon>Bacteria</taxon>
        <taxon>Pseudomonadati</taxon>
        <taxon>Pseudomonadota</taxon>
        <taxon>Betaproteobacteria</taxon>
        <taxon>Neisseriales</taxon>
        <taxon>Chitinibacteraceae</taxon>
        <taxon>Deefgea</taxon>
    </lineage>
</organism>
<gene>
    <name evidence="1" type="ORF">K4H28_11025</name>
</gene>
<accession>A0ABX8Z3I5</accession>
<sequence length="108" mass="11591">MNEDQIGRMSQQVADAAVPDTVQVRLRQARQAAVAQTTSSKKSPIGILAMVCSHPKFALASLAVFLLMGVAVIQQQQNQRDVAIDIALLSSDVPMELLLESAMLDASE</sequence>
<dbReference type="Pfam" id="PF12279">
    <property type="entry name" value="DUF3619"/>
    <property type="match status" value="1"/>
</dbReference>
<dbReference type="Proteomes" id="UP000825679">
    <property type="component" value="Chromosome"/>
</dbReference>
<keyword evidence="2" id="KW-1185">Reference proteome</keyword>
<evidence type="ECO:0000313" key="1">
    <source>
        <dbReference type="EMBL" id="QZA76847.1"/>
    </source>
</evidence>
<dbReference type="EMBL" id="CP081150">
    <property type="protein sequence ID" value="QZA76847.1"/>
    <property type="molecule type" value="Genomic_DNA"/>
</dbReference>
<protein>
    <submittedName>
        <fullName evidence="1">DUF3619 family protein</fullName>
    </submittedName>
</protein>
<reference evidence="1 2" key="1">
    <citation type="submission" date="2021-08" db="EMBL/GenBank/DDBJ databases">
        <title>complete genome sequencing of Deefgea sp. D25.</title>
        <authorList>
            <person name="Bae J.-W."/>
            <person name="Gim D.-H."/>
        </authorList>
    </citation>
    <scope>NUCLEOTIDE SEQUENCE [LARGE SCALE GENOMIC DNA]</scope>
    <source>
        <strain evidence="1 2">D25</strain>
    </source>
</reference>
<evidence type="ECO:0000313" key="2">
    <source>
        <dbReference type="Proteomes" id="UP000825679"/>
    </source>
</evidence>
<dbReference type="RefSeq" id="WP_221005249.1">
    <property type="nucleotide sequence ID" value="NZ_CP081150.1"/>
</dbReference>
<name>A0ABX8Z3I5_9NEIS</name>
<proteinExistence type="predicted"/>
<dbReference type="InterPro" id="IPR022064">
    <property type="entry name" value="DUF3619"/>
</dbReference>